<dbReference type="AlphaFoldDB" id="A0A4C1UFV3"/>
<keyword evidence="3" id="KW-1185">Reference proteome</keyword>
<keyword evidence="1" id="KW-1133">Transmembrane helix</keyword>
<protein>
    <submittedName>
        <fullName evidence="2">Uncharacterized protein</fullName>
    </submittedName>
</protein>
<evidence type="ECO:0000313" key="3">
    <source>
        <dbReference type="Proteomes" id="UP000299102"/>
    </source>
</evidence>
<comment type="caution">
    <text evidence="2">The sequence shown here is derived from an EMBL/GenBank/DDBJ whole genome shotgun (WGS) entry which is preliminary data.</text>
</comment>
<gene>
    <name evidence="2" type="ORF">EVAR_14127_1</name>
</gene>
<organism evidence="2 3">
    <name type="scientific">Eumeta variegata</name>
    <name type="common">Bagworm moth</name>
    <name type="synonym">Eumeta japonica</name>
    <dbReference type="NCBI Taxonomy" id="151549"/>
    <lineage>
        <taxon>Eukaryota</taxon>
        <taxon>Metazoa</taxon>
        <taxon>Ecdysozoa</taxon>
        <taxon>Arthropoda</taxon>
        <taxon>Hexapoda</taxon>
        <taxon>Insecta</taxon>
        <taxon>Pterygota</taxon>
        <taxon>Neoptera</taxon>
        <taxon>Endopterygota</taxon>
        <taxon>Lepidoptera</taxon>
        <taxon>Glossata</taxon>
        <taxon>Ditrysia</taxon>
        <taxon>Tineoidea</taxon>
        <taxon>Psychidae</taxon>
        <taxon>Oiketicinae</taxon>
        <taxon>Eumeta</taxon>
    </lineage>
</organism>
<feature type="transmembrane region" description="Helical" evidence="1">
    <location>
        <begin position="68"/>
        <end position="87"/>
    </location>
</feature>
<proteinExistence type="predicted"/>
<name>A0A4C1UFV3_EUMVA</name>
<evidence type="ECO:0000256" key="1">
    <source>
        <dbReference type="SAM" id="Phobius"/>
    </source>
</evidence>
<dbReference type="Proteomes" id="UP000299102">
    <property type="component" value="Unassembled WGS sequence"/>
</dbReference>
<evidence type="ECO:0000313" key="2">
    <source>
        <dbReference type="EMBL" id="GBP24794.1"/>
    </source>
</evidence>
<accession>A0A4C1UFV3</accession>
<keyword evidence="1" id="KW-0472">Membrane</keyword>
<dbReference type="EMBL" id="BGZK01000166">
    <property type="protein sequence ID" value="GBP24794.1"/>
    <property type="molecule type" value="Genomic_DNA"/>
</dbReference>
<sequence length="138" mass="15714">MSCSRCQIRIHSRDLFSSGSRFRYDIDIGPLLGVNDGNHKLQFILCVRCGDASPCASDCATPFSLGSMVLFTTAYILAIYIPLYSVVTRRHTVHSTINRLYIYPSIAWRPLATRRYSKRRHAINPVYPAPKNVLHQKK</sequence>
<reference evidence="2 3" key="1">
    <citation type="journal article" date="2019" name="Commun. Biol.">
        <title>The bagworm genome reveals a unique fibroin gene that provides high tensile strength.</title>
        <authorList>
            <person name="Kono N."/>
            <person name="Nakamura H."/>
            <person name="Ohtoshi R."/>
            <person name="Tomita M."/>
            <person name="Numata K."/>
            <person name="Arakawa K."/>
        </authorList>
    </citation>
    <scope>NUCLEOTIDE SEQUENCE [LARGE SCALE GENOMIC DNA]</scope>
</reference>
<keyword evidence="1" id="KW-0812">Transmembrane</keyword>